<proteinExistence type="inferred from homology"/>
<comment type="similarity">
    <text evidence="1">Belongs to the AB hydrolase superfamily. AB hydrolase 4 family.</text>
</comment>
<organism evidence="6 7">
    <name type="scientific">Pseudomonas abyssi</name>
    <dbReference type="NCBI Taxonomy" id="170540"/>
    <lineage>
        <taxon>Bacteria</taxon>
        <taxon>Pseudomonadati</taxon>
        <taxon>Pseudomonadota</taxon>
        <taxon>Gammaproteobacteria</taxon>
        <taxon>Pseudomonadales</taxon>
        <taxon>Pseudomonadaceae</taxon>
        <taxon>Pseudomonas</taxon>
    </lineage>
</organism>
<keyword evidence="3 6" id="KW-0378">Hydrolase</keyword>
<dbReference type="EMBL" id="NTMR01000033">
    <property type="protein sequence ID" value="PBK02615.1"/>
    <property type="molecule type" value="Genomic_DNA"/>
</dbReference>
<feature type="active site" description="Charge relay system" evidence="4">
    <location>
        <position position="137"/>
    </location>
</feature>
<dbReference type="RefSeq" id="WP_096006375.1">
    <property type="nucleotide sequence ID" value="NZ_NTMR01000033.1"/>
</dbReference>
<dbReference type="PROSITE" id="PS01133">
    <property type="entry name" value="UPF0017"/>
    <property type="match status" value="1"/>
</dbReference>
<protein>
    <submittedName>
        <fullName evidence="6">Hydrolase</fullName>
    </submittedName>
</protein>
<evidence type="ECO:0000256" key="3">
    <source>
        <dbReference type="ARBA" id="ARBA00022801"/>
    </source>
</evidence>
<evidence type="ECO:0000313" key="6">
    <source>
        <dbReference type="EMBL" id="PBK02615.1"/>
    </source>
</evidence>
<evidence type="ECO:0000313" key="7">
    <source>
        <dbReference type="Proteomes" id="UP000242313"/>
    </source>
</evidence>
<dbReference type="GO" id="GO:0034338">
    <property type="term" value="F:short-chain carboxylesterase activity"/>
    <property type="evidence" value="ECO:0007669"/>
    <property type="project" value="TreeGrafter"/>
</dbReference>
<dbReference type="Gene3D" id="3.40.50.1820">
    <property type="entry name" value="alpha/beta hydrolase"/>
    <property type="match status" value="1"/>
</dbReference>
<dbReference type="Pfam" id="PF00561">
    <property type="entry name" value="Abhydrolase_1"/>
    <property type="match status" value="1"/>
</dbReference>
<dbReference type="PANTHER" id="PTHR10794:SF94">
    <property type="entry name" value="ESTERASE YHET-RELATED"/>
    <property type="match status" value="1"/>
</dbReference>
<comment type="caution">
    <text evidence="6">The sequence shown here is derived from an EMBL/GenBank/DDBJ whole genome shotgun (WGS) entry which is preliminary data.</text>
</comment>
<feature type="domain" description="AB hydrolase-1" evidence="5">
    <location>
        <begin position="57"/>
        <end position="306"/>
    </location>
</feature>
<dbReference type="PIRSF" id="PIRSF005211">
    <property type="entry name" value="Ab_hydro_YheT"/>
    <property type="match status" value="1"/>
</dbReference>
<dbReference type="InterPro" id="IPR029058">
    <property type="entry name" value="AB_hydrolase_fold"/>
</dbReference>
<dbReference type="InterPro" id="IPR012020">
    <property type="entry name" value="ABHD4"/>
</dbReference>
<evidence type="ECO:0000256" key="1">
    <source>
        <dbReference type="ARBA" id="ARBA00010884"/>
    </source>
</evidence>
<dbReference type="PANTHER" id="PTHR10794">
    <property type="entry name" value="ABHYDROLASE DOMAIN-CONTAINING PROTEIN"/>
    <property type="match status" value="1"/>
</dbReference>
<reference evidence="6 7" key="1">
    <citation type="submission" date="2017-09" db="EMBL/GenBank/DDBJ databases">
        <title>Pseudomonas abyssi sp. nov. isolated from Abyssopelagic Water.</title>
        <authorList>
            <person name="Wei Y."/>
        </authorList>
    </citation>
    <scope>NUCLEOTIDE SEQUENCE [LARGE SCALE GENOMIC DNA]</scope>
    <source>
        <strain evidence="6 7">MT5</strain>
    </source>
</reference>
<gene>
    <name evidence="6" type="ORF">CNQ84_19065</name>
</gene>
<dbReference type="InterPro" id="IPR050960">
    <property type="entry name" value="AB_hydrolase_4_sf"/>
</dbReference>
<evidence type="ECO:0000256" key="4">
    <source>
        <dbReference type="PIRSR" id="PIRSR005211-1"/>
    </source>
</evidence>
<accession>A0A2A3MD75</accession>
<keyword evidence="7" id="KW-1185">Reference proteome</keyword>
<feature type="active site" description="Charge relay system" evidence="4">
    <location>
        <position position="271"/>
    </location>
</feature>
<dbReference type="GO" id="GO:0047372">
    <property type="term" value="F:monoacylglycerol lipase activity"/>
    <property type="evidence" value="ECO:0007669"/>
    <property type="project" value="TreeGrafter"/>
</dbReference>
<dbReference type="NCBIfam" id="NF008218">
    <property type="entry name" value="PRK10985.1"/>
    <property type="match status" value="1"/>
</dbReference>
<evidence type="ECO:0000259" key="5">
    <source>
        <dbReference type="Pfam" id="PF00561"/>
    </source>
</evidence>
<dbReference type="InterPro" id="IPR000952">
    <property type="entry name" value="AB_hydrolase_4_CS"/>
</dbReference>
<dbReference type="AlphaFoldDB" id="A0A2A3MD75"/>
<name>A0A2A3MD75_9PSED</name>
<dbReference type="Proteomes" id="UP000242313">
    <property type="component" value="Unassembled WGS sequence"/>
</dbReference>
<dbReference type="SUPFAM" id="SSF53474">
    <property type="entry name" value="alpha/beta-Hydrolases"/>
    <property type="match status" value="1"/>
</dbReference>
<dbReference type="InterPro" id="IPR000073">
    <property type="entry name" value="AB_hydrolase_1"/>
</dbReference>
<feature type="active site" description="Charge relay system" evidence="4">
    <location>
        <position position="299"/>
    </location>
</feature>
<evidence type="ECO:0000256" key="2">
    <source>
        <dbReference type="ARBA" id="ARBA00022487"/>
    </source>
</evidence>
<keyword evidence="2" id="KW-0719">Serine esterase</keyword>
<sequence length="333" mass="37400">MSRFRPARWLPGGHLQTLFSPLLRRPPLLHRERERLTLADGDFLDLDWFGPDHPDTPCVILLHGLTGSSSSLYILGQQQQLAKLGWRSVAVNWRGCSGEPNHSARAYHSGASDDLAEVVNHVLLRYPGRTLAAAGYSLGGNVLLKYLGECADQCPLHAAVAVSAPFRLDQCADRISVGFSRVYQGRFMRDMLAYVSNKKRLFQHQGRHSEQARLDALGSMEGMDTFWDFDGRVTAPLHGYASAQDYYRRCSSRYFLGAIQVPCLLIQAHNDPFVYPHSLPQLSELGPQTEFELHQGGGHVGFIEGPPWQPRYYLERRIPAWFQQQLQSAASGE</sequence>